<protein>
    <submittedName>
        <fullName evidence="2">Uncharacterized protein</fullName>
    </submittedName>
</protein>
<gene>
    <name evidence="2" type="ORF">VOLCADRAFT_86041</name>
</gene>
<name>D8THP6_VOLCA</name>
<dbReference type="GeneID" id="9624289"/>
<feature type="compositionally biased region" description="Polar residues" evidence="1">
    <location>
        <begin position="615"/>
        <end position="629"/>
    </location>
</feature>
<feature type="compositionally biased region" description="Low complexity" evidence="1">
    <location>
        <begin position="181"/>
        <end position="198"/>
    </location>
</feature>
<feature type="compositionally biased region" description="Low complexity" evidence="1">
    <location>
        <begin position="96"/>
        <end position="105"/>
    </location>
</feature>
<dbReference type="EMBL" id="GL378323">
    <property type="protein sequence ID" value="EFJ52750.1"/>
    <property type="molecule type" value="Genomic_DNA"/>
</dbReference>
<dbReference type="AlphaFoldDB" id="D8THP6"/>
<dbReference type="KEGG" id="vcn:VOLCADRAFT_86041"/>
<sequence>MRALSLVPHAKASNQKNEGVYFEYEPVDPDAAEEIAGLEGEDEEQFSWAQRSRDRKKAYQDKTRNWISDDSRRQRKSGKRGWRSNDAGDKDRRKATTAAERSAAAVPSDGPVLPSFSPVETPAMRTRALTPEELLIRPTISTSTSKSETAPTPAGTLPSPSTISTSDGVNNQISNVGEARSSSLNNASSSSSHASGSSPAPVTDTSAPQAAVGGPAAAAAGSDRRQRLLQRMKGAAAGDGGGASSPAPVPRSAEAGLQGRDAGTGDEKVVAGGSSYSDVDVAGGAIGASNAAAAATAAAAAAAASSTASVAMGADLRAQLTALADQLPPESELPADAQRARSLLASILNPSGEDVREVTAGDVTEMLQRDLSAQEEFAEWLRRASKRGGGTAAAVAGDEGMADELTEAEAADLMAALANLDLEGDLADLGADLDLGLGDDSDDNDGGGGDAAVGAAMREVSELRQLMQQLDQDGGGPEEGNDGGAATAARDMTDEQVLETLKTSDPALYELLKDVPEFDKLDLDLDLDLDLESAAEKLTEEDLAEAQAAGAGDEEEDLEELLRDMRGLGLMRKAGDGGEDEDDEVVEDDDDDDDGDLALGDLLEGIDEDEELDSSTRMRAQFALQSMFNQPADELTAKGTRSGGGGGDGQVPPLPTQRSTTGMARGAVAVDDEDGGAAPPPALPRPKPKPRSA</sequence>
<feature type="region of interest" description="Disordered" evidence="1">
    <location>
        <begin position="541"/>
        <end position="693"/>
    </location>
</feature>
<feature type="region of interest" description="Disordered" evidence="1">
    <location>
        <begin position="39"/>
        <end position="267"/>
    </location>
</feature>
<feature type="compositionally biased region" description="Polar residues" evidence="1">
    <location>
        <begin position="158"/>
        <end position="175"/>
    </location>
</feature>
<dbReference type="RefSeq" id="XP_002945755.1">
    <property type="nucleotide sequence ID" value="XM_002945709.1"/>
</dbReference>
<accession>D8THP6</accession>
<dbReference type="InParanoid" id="D8THP6"/>
<evidence type="ECO:0000256" key="1">
    <source>
        <dbReference type="SAM" id="MobiDB-lite"/>
    </source>
</evidence>
<feature type="compositionally biased region" description="Low complexity" evidence="1">
    <location>
        <begin position="244"/>
        <end position="255"/>
    </location>
</feature>
<proteinExistence type="predicted"/>
<dbReference type="OrthoDB" id="553158at2759"/>
<evidence type="ECO:0000313" key="2">
    <source>
        <dbReference type="EMBL" id="EFJ52750.1"/>
    </source>
</evidence>
<feature type="compositionally biased region" description="Basic residues" evidence="1">
    <location>
        <begin position="73"/>
        <end position="82"/>
    </location>
</feature>
<feature type="compositionally biased region" description="Low complexity" evidence="1">
    <location>
        <begin position="207"/>
        <end position="221"/>
    </location>
</feature>
<evidence type="ECO:0000313" key="3">
    <source>
        <dbReference type="Proteomes" id="UP000001058"/>
    </source>
</evidence>
<feature type="region of interest" description="Disordered" evidence="1">
    <location>
        <begin position="1"/>
        <end position="22"/>
    </location>
</feature>
<feature type="compositionally biased region" description="Polar residues" evidence="1">
    <location>
        <begin position="139"/>
        <end position="150"/>
    </location>
</feature>
<organism evidence="3">
    <name type="scientific">Volvox carteri f. nagariensis</name>
    <dbReference type="NCBI Taxonomy" id="3068"/>
    <lineage>
        <taxon>Eukaryota</taxon>
        <taxon>Viridiplantae</taxon>
        <taxon>Chlorophyta</taxon>
        <taxon>core chlorophytes</taxon>
        <taxon>Chlorophyceae</taxon>
        <taxon>CS clade</taxon>
        <taxon>Chlamydomonadales</taxon>
        <taxon>Volvocaceae</taxon>
        <taxon>Volvox</taxon>
    </lineage>
</organism>
<keyword evidence="3" id="KW-1185">Reference proteome</keyword>
<reference evidence="2 3" key="1">
    <citation type="journal article" date="2010" name="Science">
        <title>Genomic analysis of organismal complexity in the multicellular green alga Volvox carteri.</title>
        <authorList>
            <person name="Prochnik S.E."/>
            <person name="Umen J."/>
            <person name="Nedelcu A.M."/>
            <person name="Hallmann A."/>
            <person name="Miller S.M."/>
            <person name="Nishii I."/>
            <person name="Ferris P."/>
            <person name="Kuo A."/>
            <person name="Mitros T."/>
            <person name="Fritz-Laylin L.K."/>
            <person name="Hellsten U."/>
            <person name="Chapman J."/>
            <person name="Simakov O."/>
            <person name="Rensing S.A."/>
            <person name="Terry A."/>
            <person name="Pangilinan J."/>
            <person name="Kapitonov V."/>
            <person name="Jurka J."/>
            <person name="Salamov A."/>
            <person name="Shapiro H."/>
            <person name="Schmutz J."/>
            <person name="Grimwood J."/>
            <person name="Lindquist E."/>
            <person name="Lucas S."/>
            <person name="Grigoriev I.V."/>
            <person name="Schmitt R."/>
            <person name="Kirk D."/>
            <person name="Rokhsar D.S."/>
        </authorList>
    </citation>
    <scope>NUCLEOTIDE SEQUENCE [LARGE SCALE GENOMIC DNA]</scope>
    <source>
        <strain evidence="3">f. Nagariensis / Eve</strain>
    </source>
</reference>
<feature type="compositionally biased region" description="Acidic residues" evidence="1">
    <location>
        <begin position="604"/>
        <end position="613"/>
    </location>
</feature>
<feature type="compositionally biased region" description="Basic and acidic residues" evidence="1">
    <location>
        <begin position="57"/>
        <end position="72"/>
    </location>
</feature>
<feature type="compositionally biased region" description="Acidic residues" evidence="1">
    <location>
        <begin position="577"/>
        <end position="596"/>
    </location>
</feature>
<dbReference type="Proteomes" id="UP000001058">
    <property type="component" value="Unassembled WGS sequence"/>
</dbReference>